<reference evidence="2 3" key="1">
    <citation type="submission" date="2016-05" db="EMBL/GenBank/DDBJ databases">
        <title>Single-cell genome of chain-forming Candidatus Thiomargarita nelsonii and comparison to other large sulfur-oxidizing bacteria.</title>
        <authorList>
            <person name="Winkel M."/>
            <person name="Salman V."/>
            <person name="Woyke T."/>
            <person name="Schulz-Vogt H."/>
            <person name="Richter M."/>
            <person name="Flood B."/>
            <person name="Bailey J."/>
            <person name="Amann R."/>
            <person name="Mussmann M."/>
        </authorList>
    </citation>
    <scope>NUCLEOTIDE SEQUENCE [LARGE SCALE GENOMIC DNA]</scope>
    <source>
        <strain evidence="2 3">THI036</strain>
    </source>
</reference>
<protein>
    <submittedName>
        <fullName evidence="2">Uncharacterized protein</fullName>
    </submittedName>
</protein>
<keyword evidence="1" id="KW-0472">Membrane</keyword>
<feature type="transmembrane region" description="Helical" evidence="1">
    <location>
        <begin position="64"/>
        <end position="84"/>
    </location>
</feature>
<organism evidence="2 3">
    <name type="scientific">Candidatus Thiomargarita nelsonii</name>
    <dbReference type="NCBI Taxonomy" id="1003181"/>
    <lineage>
        <taxon>Bacteria</taxon>
        <taxon>Pseudomonadati</taxon>
        <taxon>Pseudomonadota</taxon>
        <taxon>Gammaproteobacteria</taxon>
        <taxon>Thiotrichales</taxon>
        <taxon>Thiotrichaceae</taxon>
        <taxon>Thiomargarita</taxon>
    </lineage>
</organism>
<keyword evidence="1" id="KW-1133">Transmembrane helix</keyword>
<dbReference type="EMBL" id="LUTY01001305">
    <property type="protein sequence ID" value="OAD21909.1"/>
    <property type="molecule type" value="Genomic_DNA"/>
</dbReference>
<proteinExistence type="predicted"/>
<accession>A0A176S1X4</accession>
<dbReference type="Proteomes" id="UP000076962">
    <property type="component" value="Unassembled WGS sequence"/>
</dbReference>
<evidence type="ECO:0000256" key="1">
    <source>
        <dbReference type="SAM" id="Phobius"/>
    </source>
</evidence>
<name>A0A176S1X4_9GAMM</name>
<dbReference type="AlphaFoldDB" id="A0A176S1X4"/>
<sequence length="86" mass="9978">MVIGLTLSSPARVSFVMPALLIKVLKESANWLCLCFSFMCEVKPFHFSNGEVVLVFFLCLKMRLFLRSRFTCTMFTFYVMLVLFNC</sequence>
<evidence type="ECO:0000313" key="3">
    <source>
        <dbReference type="Proteomes" id="UP000076962"/>
    </source>
</evidence>
<keyword evidence="1" id="KW-0812">Transmembrane</keyword>
<evidence type="ECO:0000313" key="2">
    <source>
        <dbReference type="EMBL" id="OAD21909.1"/>
    </source>
</evidence>
<comment type="caution">
    <text evidence="2">The sequence shown here is derived from an EMBL/GenBank/DDBJ whole genome shotgun (WGS) entry which is preliminary data.</text>
</comment>
<gene>
    <name evidence="2" type="ORF">THIOM_002317</name>
</gene>
<keyword evidence="3" id="KW-1185">Reference proteome</keyword>